<accession>A0A1F4UMS2</accession>
<feature type="transmembrane region" description="Helical" evidence="1">
    <location>
        <begin position="35"/>
        <end position="52"/>
    </location>
</feature>
<organism evidence="2 3">
    <name type="scientific">candidate division WWE3 bacterium RBG_19FT_COMBO_34_6</name>
    <dbReference type="NCBI Taxonomy" id="1802612"/>
    <lineage>
        <taxon>Bacteria</taxon>
        <taxon>Katanobacteria</taxon>
    </lineage>
</organism>
<dbReference type="Proteomes" id="UP000178615">
    <property type="component" value="Unassembled WGS sequence"/>
</dbReference>
<keyword evidence="1" id="KW-0812">Transmembrane</keyword>
<evidence type="ECO:0000313" key="3">
    <source>
        <dbReference type="Proteomes" id="UP000178615"/>
    </source>
</evidence>
<keyword evidence="1" id="KW-1133">Transmembrane helix</keyword>
<comment type="caution">
    <text evidence="2">The sequence shown here is derived from an EMBL/GenBank/DDBJ whole genome shotgun (WGS) entry which is preliminary data.</text>
</comment>
<keyword evidence="1" id="KW-0472">Membrane</keyword>
<sequence length="60" mass="7065">MKILIIVGVVYLVLGAIHGFYLLFRKKSTFFELPINIIAGPPVLFYIIYTVIKKKRIRYY</sequence>
<gene>
    <name evidence="2" type="ORF">A2V49_04420</name>
</gene>
<dbReference type="EMBL" id="MEUV01000011">
    <property type="protein sequence ID" value="OGC46206.1"/>
    <property type="molecule type" value="Genomic_DNA"/>
</dbReference>
<dbReference type="AlphaFoldDB" id="A0A1F4UMS2"/>
<evidence type="ECO:0000256" key="1">
    <source>
        <dbReference type="SAM" id="Phobius"/>
    </source>
</evidence>
<name>A0A1F4UMS2_UNCKA</name>
<proteinExistence type="predicted"/>
<evidence type="ECO:0000313" key="2">
    <source>
        <dbReference type="EMBL" id="OGC46206.1"/>
    </source>
</evidence>
<reference evidence="2 3" key="1">
    <citation type="journal article" date="2016" name="Nat. Commun.">
        <title>Thousands of microbial genomes shed light on interconnected biogeochemical processes in an aquifer system.</title>
        <authorList>
            <person name="Anantharaman K."/>
            <person name="Brown C.T."/>
            <person name="Hug L.A."/>
            <person name="Sharon I."/>
            <person name="Castelle C.J."/>
            <person name="Probst A.J."/>
            <person name="Thomas B.C."/>
            <person name="Singh A."/>
            <person name="Wilkins M.J."/>
            <person name="Karaoz U."/>
            <person name="Brodie E.L."/>
            <person name="Williams K.H."/>
            <person name="Hubbard S.S."/>
            <person name="Banfield J.F."/>
        </authorList>
    </citation>
    <scope>NUCLEOTIDE SEQUENCE [LARGE SCALE GENOMIC DNA]</scope>
</reference>
<protein>
    <submittedName>
        <fullName evidence="2">Uncharacterized protein</fullName>
    </submittedName>
</protein>